<dbReference type="EMBL" id="CP024699">
    <property type="protein sequence ID" value="ATV60258.1"/>
    <property type="molecule type" value="Genomic_DNA"/>
</dbReference>
<evidence type="ECO:0000313" key="2">
    <source>
        <dbReference type="Proteomes" id="UP000230056"/>
    </source>
</evidence>
<dbReference type="Gene3D" id="2.20.110.10">
    <property type="entry name" value="Histone H3 K4-specific methyltransferase SET7/9 N-terminal domain"/>
    <property type="match status" value="1"/>
</dbReference>
<name>A0A2D3NXY5_9FUSO</name>
<sequence>MKKDFKQFLILLIVSIFVAFTISFGYSIYQNYQREKKINEVKNLFNFGGTNEDKKEEAKEETKTEEIIKPEEVNSKESWNNLIITELQKDYVLDDERPFYKKLYDKIRGKKIYNFKSINNENETLVVEMNNNKITEKFFNDGKEFLEKELIANDDFSSYDLKAHNLAEEYTATYKDMLSKDTYLNTKNGLIEYQDGRKIEFIHKNAIMNGPAIEYLANGDKIEFNYVNGKRYGEAQKFYANGDKEDFFYGNNEKKNGASIYFFADGEREEVAYKDGVLEGPAIYIFNDGTAEHYEYKNGKRVED</sequence>
<dbReference type="Proteomes" id="UP000230056">
    <property type="component" value="Chromosome"/>
</dbReference>
<dbReference type="RefSeq" id="WP_100025479.1">
    <property type="nucleotide sequence ID" value="NZ_CP024699.1"/>
</dbReference>
<dbReference type="SUPFAM" id="SSF82185">
    <property type="entry name" value="Histone H3 K4-specific methyltransferase SET7/9 N-terminal domain"/>
    <property type="match status" value="1"/>
</dbReference>
<gene>
    <name evidence="1" type="ORF">CTM72_11410</name>
</gene>
<proteinExistence type="predicted"/>
<organism evidence="1 2">
    <name type="scientific">Fusobacterium pseudoperiodonticum</name>
    <dbReference type="NCBI Taxonomy" id="2663009"/>
    <lineage>
        <taxon>Bacteria</taxon>
        <taxon>Fusobacteriati</taxon>
        <taxon>Fusobacteriota</taxon>
        <taxon>Fusobacteriia</taxon>
        <taxon>Fusobacteriales</taxon>
        <taxon>Fusobacteriaceae</taxon>
        <taxon>Fusobacterium</taxon>
    </lineage>
</organism>
<accession>A0A2D3NXY5</accession>
<dbReference type="AlphaFoldDB" id="A0A2D3NXY5"/>
<evidence type="ECO:0000313" key="1">
    <source>
        <dbReference type="EMBL" id="ATV60258.1"/>
    </source>
</evidence>
<dbReference type="GO" id="GO:0016301">
    <property type="term" value="F:kinase activity"/>
    <property type="evidence" value="ECO:0007669"/>
    <property type="project" value="UniProtKB-KW"/>
</dbReference>
<keyword evidence="1" id="KW-0418">Kinase</keyword>
<keyword evidence="1" id="KW-0808">Transferase</keyword>
<reference evidence="1 2" key="1">
    <citation type="submission" date="2017-11" db="EMBL/GenBank/DDBJ databases">
        <title>Genome sequencing of Fusobacterium periodonticum KCOM 1261.</title>
        <authorList>
            <person name="Kook J.-K."/>
            <person name="Park S.-N."/>
            <person name="Lim Y.K."/>
        </authorList>
    </citation>
    <scope>NUCLEOTIDE SEQUENCE [LARGE SCALE GENOMIC DNA]</scope>
    <source>
        <strain evidence="1 2">KCOM 1261</strain>
    </source>
</reference>
<protein>
    <submittedName>
        <fullName evidence="1">Phosphatidylinositol-4-phosphate 5-kinase</fullName>
    </submittedName>
</protein>